<protein>
    <submittedName>
        <fullName evidence="2">Uncharacterized protein</fullName>
    </submittedName>
</protein>
<dbReference type="Proteomes" id="UP000658656">
    <property type="component" value="Unassembled WGS sequence"/>
</dbReference>
<sequence length="191" mass="20425">MRAAVSTLFLVFHGSNQTGRQVRAASGFAAGTAGGRGVVAYLDGHRKHWNDPRKATTFGTEDDVAFTEAVLDEVTAHTGTSRTFPIGYSNGGQFVIRLVHETPHRLPKPPRTTPPATGSPPLRRRRPCRTAAAVRTDYREDGKAPVMLYTVEGGGHVIPGPGKAPRVLGRNTRDLVTAEAVTEFLAVASVS</sequence>
<dbReference type="SUPFAM" id="SSF53474">
    <property type="entry name" value="alpha/beta-Hydrolases"/>
    <property type="match status" value="1"/>
</dbReference>
<proteinExistence type="predicted"/>
<evidence type="ECO:0000256" key="1">
    <source>
        <dbReference type="SAM" id="MobiDB-lite"/>
    </source>
</evidence>
<comment type="caution">
    <text evidence="2">The sequence shown here is derived from an EMBL/GenBank/DDBJ whole genome shotgun (WGS) entry which is preliminary data.</text>
</comment>
<feature type="region of interest" description="Disordered" evidence="1">
    <location>
        <begin position="102"/>
        <end position="128"/>
    </location>
</feature>
<reference evidence="2" key="2">
    <citation type="submission" date="2020-09" db="EMBL/GenBank/DDBJ databases">
        <authorList>
            <person name="Sun Q."/>
            <person name="Zhou Y."/>
        </authorList>
    </citation>
    <scope>NUCLEOTIDE SEQUENCE</scope>
    <source>
        <strain evidence="2">CGMCC 4.7679</strain>
    </source>
</reference>
<evidence type="ECO:0000313" key="2">
    <source>
        <dbReference type="EMBL" id="GHF66013.1"/>
    </source>
</evidence>
<dbReference type="RefSeq" id="WP_183176909.1">
    <property type="nucleotide sequence ID" value="NZ_BNAV01000006.1"/>
</dbReference>
<name>A0A8H9MBM9_9PSEU</name>
<reference evidence="2" key="1">
    <citation type="journal article" date="2014" name="Int. J. Syst. Evol. Microbiol.">
        <title>Complete genome sequence of Corynebacterium casei LMG S-19264T (=DSM 44701T), isolated from a smear-ripened cheese.</title>
        <authorList>
            <consortium name="US DOE Joint Genome Institute (JGI-PGF)"/>
            <person name="Walter F."/>
            <person name="Albersmeier A."/>
            <person name="Kalinowski J."/>
            <person name="Ruckert C."/>
        </authorList>
    </citation>
    <scope>NUCLEOTIDE SEQUENCE</scope>
    <source>
        <strain evidence="2">CGMCC 4.7679</strain>
    </source>
</reference>
<evidence type="ECO:0000313" key="3">
    <source>
        <dbReference type="Proteomes" id="UP000658656"/>
    </source>
</evidence>
<dbReference type="EMBL" id="BNAV01000006">
    <property type="protein sequence ID" value="GHF66013.1"/>
    <property type="molecule type" value="Genomic_DNA"/>
</dbReference>
<dbReference type="Gene3D" id="3.40.50.1820">
    <property type="entry name" value="alpha/beta hydrolase"/>
    <property type="match status" value="1"/>
</dbReference>
<dbReference type="InterPro" id="IPR029058">
    <property type="entry name" value="AB_hydrolase_fold"/>
</dbReference>
<dbReference type="AlphaFoldDB" id="A0A8H9MBM9"/>
<gene>
    <name evidence="2" type="ORF">GCM10017566_44640</name>
</gene>
<keyword evidence="3" id="KW-1185">Reference proteome</keyword>
<accession>A0A8H9MBM9</accession>
<organism evidence="2 3">
    <name type="scientific">Amycolatopsis bartoniae</name>
    <dbReference type="NCBI Taxonomy" id="941986"/>
    <lineage>
        <taxon>Bacteria</taxon>
        <taxon>Bacillati</taxon>
        <taxon>Actinomycetota</taxon>
        <taxon>Actinomycetes</taxon>
        <taxon>Pseudonocardiales</taxon>
        <taxon>Pseudonocardiaceae</taxon>
        <taxon>Amycolatopsis</taxon>
    </lineage>
</organism>